<dbReference type="AlphaFoldDB" id="A0A4U0Y1U5"/>
<evidence type="ECO:0000313" key="3">
    <source>
        <dbReference type="Proteomes" id="UP000309340"/>
    </source>
</evidence>
<dbReference type="PANTHER" id="PTHR28630">
    <property type="match status" value="1"/>
</dbReference>
<name>A0A4U0Y1U5_9PEZI</name>
<evidence type="ECO:0000256" key="1">
    <source>
        <dbReference type="SAM" id="MobiDB-lite"/>
    </source>
</evidence>
<sequence>MASETVNPNTTADESGNNANSNMNPPDPRPSAGILQQAGELQVLDEHGEKIAFKSLYTPTDTVKRYLIIFIRHFSCGSCESYVRTLSAHPHLTSTPDLQPLLIGCGQPTIIPSYRARTQTPFPIYCDPSRALYAQLNMTSTLDAGAHKPKYITDSTLATTLTSLPNVLKSGFNFSTKGFNGGNFSQNGGEWLFVEGQLQWCHLMKHTRDHAEVDELETILGLPHESGPAAAIRYNIEQTRLASERAGRRPISGADPLVKAVSGAYSRTGAALPPRQRRPRQGQYIRLPDSDSPSPSPLPSHSPSPSHSNSQASNNDPAATVAAARSRTCWKFPFFPCFSKTWRAERREKELREEREARARQHGPVELTEMGVRDWGVRAGRLDAGEVPAAAVGSGVAD</sequence>
<dbReference type="Pfam" id="PF13911">
    <property type="entry name" value="AhpC-TSA_2"/>
    <property type="match status" value="1"/>
</dbReference>
<protein>
    <recommendedName>
        <fullName evidence="4">Thioredoxin-like fold domain-containing protein</fullName>
    </recommendedName>
</protein>
<dbReference type="Proteomes" id="UP000309340">
    <property type="component" value="Unassembled WGS sequence"/>
</dbReference>
<evidence type="ECO:0008006" key="4">
    <source>
        <dbReference type="Google" id="ProtNLM"/>
    </source>
</evidence>
<feature type="region of interest" description="Disordered" evidence="1">
    <location>
        <begin position="1"/>
        <end position="33"/>
    </location>
</feature>
<gene>
    <name evidence="2" type="ORF">B0A55_01004</name>
</gene>
<dbReference type="EMBL" id="NAJQ01000010">
    <property type="protein sequence ID" value="TKA83387.1"/>
    <property type="molecule type" value="Genomic_DNA"/>
</dbReference>
<dbReference type="STRING" id="329884.A0A4U0Y1U5"/>
<proteinExistence type="predicted"/>
<dbReference type="OrthoDB" id="40334at2759"/>
<comment type="caution">
    <text evidence="2">The sequence shown here is derived from an EMBL/GenBank/DDBJ whole genome shotgun (WGS) entry which is preliminary data.</text>
</comment>
<reference evidence="2 3" key="1">
    <citation type="submission" date="2017-03" db="EMBL/GenBank/DDBJ databases">
        <title>Genomes of endolithic fungi from Antarctica.</title>
        <authorList>
            <person name="Coleine C."/>
            <person name="Masonjones S."/>
            <person name="Stajich J.E."/>
        </authorList>
    </citation>
    <scope>NUCLEOTIDE SEQUENCE [LARGE SCALE GENOMIC DNA]</scope>
    <source>
        <strain evidence="2 3">CCFEE 5184</strain>
    </source>
</reference>
<dbReference type="InterPro" id="IPR036249">
    <property type="entry name" value="Thioredoxin-like_sf"/>
</dbReference>
<evidence type="ECO:0000313" key="2">
    <source>
        <dbReference type="EMBL" id="TKA83387.1"/>
    </source>
</evidence>
<feature type="region of interest" description="Disordered" evidence="1">
    <location>
        <begin position="265"/>
        <end position="320"/>
    </location>
</feature>
<organism evidence="2 3">
    <name type="scientific">Friedmanniomyces simplex</name>
    <dbReference type="NCBI Taxonomy" id="329884"/>
    <lineage>
        <taxon>Eukaryota</taxon>
        <taxon>Fungi</taxon>
        <taxon>Dikarya</taxon>
        <taxon>Ascomycota</taxon>
        <taxon>Pezizomycotina</taxon>
        <taxon>Dothideomycetes</taxon>
        <taxon>Dothideomycetidae</taxon>
        <taxon>Mycosphaerellales</taxon>
        <taxon>Teratosphaeriaceae</taxon>
        <taxon>Friedmanniomyces</taxon>
    </lineage>
</organism>
<feature type="compositionally biased region" description="Polar residues" evidence="1">
    <location>
        <begin position="1"/>
        <end position="24"/>
    </location>
</feature>
<dbReference type="PANTHER" id="PTHR28630:SF3">
    <property type="entry name" value="PEROXIREDOXIN-LIKE 2C"/>
    <property type="match status" value="1"/>
</dbReference>
<dbReference type="InterPro" id="IPR032801">
    <property type="entry name" value="PXL2A/B/C"/>
</dbReference>
<dbReference type="SUPFAM" id="SSF52833">
    <property type="entry name" value="Thioredoxin-like"/>
    <property type="match status" value="1"/>
</dbReference>
<accession>A0A4U0Y1U5</accession>
<keyword evidence="3" id="KW-1185">Reference proteome</keyword>
<dbReference type="Gene3D" id="3.40.30.10">
    <property type="entry name" value="Glutaredoxin"/>
    <property type="match status" value="1"/>
</dbReference>